<proteinExistence type="predicted"/>
<evidence type="ECO:0000313" key="3">
    <source>
        <dbReference type="Proteomes" id="UP000501387"/>
    </source>
</evidence>
<evidence type="ECO:0000313" key="2">
    <source>
        <dbReference type="EMBL" id="QIM15264.1"/>
    </source>
</evidence>
<gene>
    <name evidence="2" type="ORF">G7067_00655</name>
</gene>
<dbReference type="Proteomes" id="UP000501387">
    <property type="component" value="Chromosome"/>
</dbReference>
<dbReference type="EMBL" id="CP049934">
    <property type="protein sequence ID" value="QIM15264.1"/>
    <property type="molecule type" value="Genomic_DNA"/>
</dbReference>
<keyword evidence="1" id="KW-0732">Signal</keyword>
<reference evidence="2 3" key="1">
    <citation type="submission" date="2020-03" db="EMBL/GenBank/DDBJ databases">
        <title>Leucobacter sp. nov., isolated from beetles.</title>
        <authorList>
            <person name="Hyun D.-W."/>
            <person name="Bae J.-W."/>
        </authorList>
    </citation>
    <scope>NUCLEOTIDE SEQUENCE [LARGE SCALE GENOMIC DNA]</scope>
    <source>
        <strain evidence="2 3">HDW9B</strain>
    </source>
</reference>
<dbReference type="SUPFAM" id="SSF51261">
    <property type="entry name" value="Duplicated hybrid motif"/>
    <property type="match status" value="1"/>
</dbReference>
<dbReference type="CDD" id="cd12797">
    <property type="entry name" value="M23_peptidase"/>
    <property type="match status" value="1"/>
</dbReference>
<dbReference type="Gene3D" id="2.70.70.10">
    <property type="entry name" value="Glucose Permease (Domain IIA)"/>
    <property type="match status" value="1"/>
</dbReference>
<dbReference type="KEGG" id="lins:G7067_00655"/>
<dbReference type="RefSeq" id="WP_166321293.1">
    <property type="nucleotide sequence ID" value="NZ_CP049934.1"/>
</dbReference>
<protein>
    <submittedName>
        <fullName evidence="2">M23 family metallopeptidase</fullName>
    </submittedName>
</protein>
<keyword evidence="3" id="KW-1185">Reference proteome</keyword>
<sequence>MSAPAVLACSAVAVCLGLSVIAAATHVEARHSAAGAADAAALAAADAMTGWIDLEPCTVANQVVLEMGASLVECNVDPDRAVSHIVAQAGEGFQSARARARAEAQSLPSFGEHGSVGSVGANGWAWPSDSRGVTQSFHDGYAIDLAVTAEGALFAPFDGVIVAAGPDGGSVPAVCQTRLWWWHGPNITVVMRHEVSGGFIYSSHNHVDPGSLSALGIAPGVRVSAGQQVASAGMSGCTSGLHTHFTLSSYPTNAYPDLDPFVYIGFP</sequence>
<dbReference type="AlphaFoldDB" id="A0A6G8FFY9"/>
<evidence type="ECO:0000256" key="1">
    <source>
        <dbReference type="SAM" id="SignalP"/>
    </source>
</evidence>
<name>A0A6G8FFY9_9MICO</name>
<dbReference type="InterPro" id="IPR011055">
    <property type="entry name" value="Dup_hybrid_motif"/>
</dbReference>
<feature type="signal peptide" evidence="1">
    <location>
        <begin position="1"/>
        <end position="24"/>
    </location>
</feature>
<organism evidence="2 3">
    <name type="scientific">Leucobacter insecticola</name>
    <dbReference type="NCBI Taxonomy" id="2714934"/>
    <lineage>
        <taxon>Bacteria</taxon>
        <taxon>Bacillati</taxon>
        <taxon>Actinomycetota</taxon>
        <taxon>Actinomycetes</taxon>
        <taxon>Micrococcales</taxon>
        <taxon>Microbacteriaceae</taxon>
        <taxon>Leucobacter</taxon>
    </lineage>
</organism>
<feature type="chain" id="PRO_5038862732" evidence="1">
    <location>
        <begin position="25"/>
        <end position="267"/>
    </location>
</feature>
<accession>A0A6G8FFY9</accession>